<accession>A0ABT1C5D9</accession>
<evidence type="ECO:0000256" key="1">
    <source>
        <dbReference type="ARBA" id="ARBA00022598"/>
    </source>
</evidence>
<gene>
    <name evidence="5" type="ORF">NGM99_05155</name>
</gene>
<sequence>MADFPYRFGIEEELFLADARTRGTPGNKAVAFHKAAARKLERVEPELLQLQVEISSPPSTSFAEARDTLGNLRASLAEIGAQHGISVFAAGTHPVARWRRQTATKAERYQQLMQELGMLGHRNVVCGMHVHVEVPEPERRVEMMNRLLPFMPVLLALSTSSPFWQGRLTGLKGYRLSAFGELPRTGLPDLFADADDYARYVRIMTQAGAVKDASYLWWTIRPSLKYPTLELRVADSCTNLDDAITIAALYRCLVRLVGRRPEINRALSGASRGVVAENLFRAQADGAKAELINEKQERALPFSETLAALLALVAEDVQALGCVREVEGARSIAERGTSADMQIATFQRHAAGNGEPGSDRDALYAVVDQLSRETANRDER</sequence>
<dbReference type="SUPFAM" id="SSF55931">
    <property type="entry name" value="Glutamine synthetase/guanido kinase"/>
    <property type="match status" value="1"/>
</dbReference>
<evidence type="ECO:0000256" key="3">
    <source>
        <dbReference type="ARBA" id="ARBA00022840"/>
    </source>
</evidence>
<dbReference type="InterPro" id="IPR050141">
    <property type="entry name" value="GCL_type2/YbdK_subfam"/>
</dbReference>
<evidence type="ECO:0000256" key="4">
    <source>
        <dbReference type="HAMAP-Rule" id="MF_01609"/>
    </source>
</evidence>
<proteinExistence type="inferred from homology"/>
<organism evidence="5 6">
    <name type="scientific">Mesorhizobium liriopis</name>
    <dbReference type="NCBI Taxonomy" id="2953882"/>
    <lineage>
        <taxon>Bacteria</taxon>
        <taxon>Pseudomonadati</taxon>
        <taxon>Pseudomonadota</taxon>
        <taxon>Alphaproteobacteria</taxon>
        <taxon>Hyphomicrobiales</taxon>
        <taxon>Phyllobacteriaceae</taxon>
        <taxon>Mesorhizobium</taxon>
    </lineage>
</organism>
<comment type="caution">
    <text evidence="5">The sequence shown here is derived from an EMBL/GenBank/DDBJ whole genome shotgun (WGS) entry which is preliminary data.</text>
</comment>
<keyword evidence="3 4" id="KW-0067">ATP-binding</keyword>
<evidence type="ECO:0000256" key="2">
    <source>
        <dbReference type="ARBA" id="ARBA00022741"/>
    </source>
</evidence>
<protein>
    <recommendedName>
        <fullName evidence="4">Putative glutamate--cysteine ligase 2</fullName>
        <ecNumber evidence="4">6.3.2.2</ecNumber>
    </recommendedName>
    <alternativeName>
        <fullName evidence="4">Gamma-glutamylcysteine synthetase 2</fullName>
        <shortName evidence="4">GCS 2</shortName>
        <shortName evidence="4">Gamma-GCS 2</shortName>
    </alternativeName>
</protein>
<dbReference type="HAMAP" id="MF_01609">
    <property type="entry name" value="Glu_cys_ligase_2"/>
    <property type="match status" value="1"/>
</dbReference>
<comment type="function">
    <text evidence="4">ATP-dependent carboxylate-amine ligase which exhibits weak glutamate--cysteine ligase activity.</text>
</comment>
<keyword evidence="2 4" id="KW-0547">Nucleotide-binding</keyword>
<keyword evidence="1 4" id="KW-0436">Ligase</keyword>
<evidence type="ECO:0000313" key="5">
    <source>
        <dbReference type="EMBL" id="MCO6049176.1"/>
    </source>
</evidence>
<dbReference type="PANTHER" id="PTHR36510:SF1">
    <property type="entry name" value="GLUTAMATE--CYSTEINE LIGASE 2-RELATED"/>
    <property type="match status" value="1"/>
</dbReference>
<dbReference type="GO" id="GO:0016874">
    <property type="term" value="F:ligase activity"/>
    <property type="evidence" value="ECO:0007669"/>
    <property type="project" value="UniProtKB-KW"/>
</dbReference>
<dbReference type="RefSeq" id="WP_252816658.1">
    <property type="nucleotide sequence ID" value="NZ_JAMXQS010000002.1"/>
</dbReference>
<reference evidence="5 6" key="1">
    <citation type="submission" date="2022-06" db="EMBL/GenBank/DDBJ databases">
        <title>Mesorhizobium sp. strain RP14 Genome sequencing and assembly.</title>
        <authorList>
            <person name="Kim I."/>
        </authorList>
    </citation>
    <scope>NUCLEOTIDE SEQUENCE [LARGE SCALE GENOMIC DNA]</scope>
    <source>
        <strain evidence="6">RP14(2022)</strain>
    </source>
</reference>
<dbReference type="NCBIfam" id="NF010039">
    <property type="entry name" value="PRK13515.1"/>
    <property type="match status" value="1"/>
</dbReference>
<dbReference type="PANTHER" id="PTHR36510">
    <property type="entry name" value="GLUTAMATE--CYSTEINE LIGASE 2-RELATED"/>
    <property type="match status" value="1"/>
</dbReference>
<comment type="catalytic activity">
    <reaction evidence="4">
        <text>L-cysteine + L-glutamate + ATP = gamma-L-glutamyl-L-cysteine + ADP + phosphate + H(+)</text>
        <dbReference type="Rhea" id="RHEA:13285"/>
        <dbReference type="ChEBI" id="CHEBI:15378"/>
        <dbReference type="ChEBI" id="CHEBI:29985"/>
        <dbReference type="ChEBI" id="CHEBI:30616"/>
        <dbReference type="ChEBI" id="CHEBI:35235"/>
        <dbReference type="ChEBI" id="CHEBI:43474"/>
        <dbReference type="ChEBI" id="CHEBI:58173"/>
        <dbReference type="ChEBI" id="CHEBI:456216"/>
        <dbReference type="EC" id="6.3.2.2"/>
    </reaction>
</comment>
<dbReference type="Proteomes" id="UP001205906">
    <property type="component" value="Unassembled WGS sequence"/>
</dbReference>
<dbReference type="EMBL" id="JAMXQS010000002">
    <property type="protein sequence ID" value="MCO6049176.1"/>
    <property type="molecule type" value="Genomic_DNA"/>
</dbReference>
<dbReference type="Gene3D" id="3.30.590.20">
    <property type="match status" value="1"/>
</dbReference>
<dbReference type="InterPro" id="IPR011793">
    <property type="entry name" value="YbdK"/>
</dbReference>
<dbReference type="InterPro" id="IPR014746">
    <property type="entry name" value="Gln_synth/guanido_kin_cat_dom"/>
</dbReference>
<dbReference type="NCBIfam" id="TIGR02050">
    <property type="entry name" value="gshA_cyan_rel"/>
    <property type="match status" value="1"/>
</dbReference>
<dbReference type="Pfam" id="PF04107">
    <property type="entry name" value="GCS2"/>
    <property type="match status" value="1"/>
</dbReference>
<name>A0ABT1C5D9_9HYPH</name>
<dbReference type="InterPro" id="IPR006336">
    <property type="entry name" value="GCS2"/>
</dbReference>
<keyword evidence="6" id="KW-1185">Reference proteome</keyword>
<evidence type="ECO:0000313" key="6">
    <source>
        <dbReference type="Proteomes" id="UP001205906"/>
    </source>
</evidence>
<comment type="similarity">
    <text evidence="4">Belongs to the glutamate--cysteine ligase type 2 family. YbdK subfamily.</text>
</comment>
<dbReference type="EC" id="6.3.2.2" evidence="4"/>